<comment type="caution">
    <text evidence="6">The sequence shown here is derived from an EMBL/GenBank/DDBJ whole genome shotgun (WGS) entry which is preliminary data.</text>
</comment>
<evidence type="ECO:0000256" key="4">
    <source>
        <dbReference type="SAM" id="MobiDB-lite"/>
    </source>
</evidence>
<dbReference type="InterPro" id="IPR012312">
    <property type="entry name" value="Hemerythrin-like"/>
</dbReference>
<dbReference type="OrthoDB" id="5296936at2"/>
<dbReference type="InterPro" id="IPR035938">
    <property type="entry name" value="Hemerythrin-like_sf"/>
</dbReference>
<feature type="domain" description="Hemerythrin-like" evidence="5">
    <location>
        <begin position="16"/>
        <end position="120"/>
    </location>
</feature>
<sequence length="184" mass="20142">MPTLVWSDALSLSMPVMDHTHEEFVDLLALVEQADDSTLLARWQTLIEHTEDHFGREDDWMRATGFAPGNCHTTQHTVVLEVMRDSARRGSQGELDWVRRIAAELADWFPNHAQTMDAGLALHLKSVGYDPVTGELEAPSALPAQAITGCGSSSCHDKTAANDTQAPQRTEAANEPLPEGESLV</sequence>
<dbReference type="AlphaFoldDB" id="A0A3R8YK43"/>
<dbReference type="InterPro" id="IPR012827">
    <property type="entry name" value="Hemerythrin_metal-bd"/>
</dbReference>
<dbReference type="InterPro" id="IPR050669">
    <property type="entry name" value="Hemerythrin"/>
</dbReference>
<dbReference type="CDD" id="cd12107">
    <property type="entry name" value="Hemerythrin"/>
    <property type="match status" value="1"/>
</dbReference>
<evidence type="ECO:0000313" key="7">
    <source>
        <dbReference type="Proteomes" id="UP000269265"/>
    </source>
</evidence>
<dbReference type="Proteomes" id="UP000269265">
    <property type="component" value="Unassembled WGS sequence"/>
</dbReference>
<feature type="region of interest" description="Disordered" evidence="4">
    <location>
        <begin position="150"/>
        <end position="184"/>
    </location>
</feature>
<dbReference type="Gene3D" id="1.20.120.50">
    <property type="entry name" value="Hemerythrin-like"/>
    <property type="match status" value="1"/>
</dbReference>
<keyword evidence="3" id="KW-0408">Iron</keyword>
<organism evidence="6 7">
    <name type="scientific">Aquabacterium soli</name>
    <dbReference type="NCBI Taxonomy" id="2493092"/>
    <lineage>
        <taxon>Bacteria</taxon>
        <taxon>Pseudomonadati</taxon>
        <taxon>Pseudomonadota</taxon>
        <taxon>Betaproteobacteria</taxon>
        <taxon>Burkholderiales</taxon>
        <taxon>Aquabacterium</taxon>
    </lineage>
</organism>
<evidence type="ECO:0000259" key="5">
    <source>
        <dbReference type="Pfam" id="PF01814"/>
    </source>
</evidence>
<comment type="similarity">
    <text evidence="1">Belongs to the hemerythrin family.</text>
</comment>
<proteinExistence type="inferred from homology"/>
<dbReference type="Pfam" id="PF01814">
    <property type="entry name" value="Hemerythrin"/>
    <property type="match status" value="1"/>
</dbReference>
<dbReference type="PANTHER" id="PTHR37164:SF1">
    <property type="entry name" value="BACTERIOHEMERYTHRIN"/>
    <property type="match status" value="1"/>
</dbReference>
<dbReference type="NCBIfam" id="TIGR02481">
    <property type="entry name" value="hemeryth_dom"/>
    <property type="match status" value="1"/>
</dbReference>
<dbReference type="EMBL" id="RSED01000025">
    <property type="protein sequence ID" value="RRS02313.1"/>
    <property type="molecule type" value="Genomic_DNA"/>
</dbReference>
<dbReference type="SUPFAM" id="SSF47188">
    <property type="entry name" value="Hemerythrin-like"/>
    <property type="match status" value="1"/>
</dbReference>
<name>A0A3R8YK43_9BURK</name>
<evidence type="ECO:0000256" key="1">
    <source>
        <dbReference type="ARBA" id="ARBA00010587"/>
    </source>
</evidence>
<reference evidence="6 7" key="1">
    <citation type="submission" date="2018-12" db="EMBL/GenBank/DDBJ databases">
        <title>The whole draft genome of Aquabacterium sp. SJQ9.</title>
        <authorList>
            <person name="Sun L."/>
            <person name="Gao X."/>
            <person name="Chen W."/>
            <person name="Huang K."/>
        </authorList>
    </citation>
    <scope>NUCLEOTIDE SEQUENCE [LARGE SCALE GENOMIC DNA]</scope>
    <source>
        <strain evidence="6 7">SJQ9</strain>
    </source>
</reference>
<dbReference type="RefSeq" id="WP_125245223.1">
    <property type="nucleotide sequence ID" value="NZ_RSED01000025.1"/>
</dbReference>
<protein>
    <submittedName>
        <fullName evidence="6">Hemerythrin</fullName>
    </submittedName>
</protein>
<dbReference type="GO" id="GO:0046872">
    <property type="term" value="F:metal ion binding"/>
    <property type="evidence" value="ECO:0007669"/>
    <property type="project" value="UniProtKB-KW"/>
</dbReference>
<evidence type="ECO:0000256" key="3">
    <source>
        <dbReference type="ARBA" id="ARBA00023004"/>
    </source>
</evidence>
<gene>
    <name evidence="6" type="ORF">EIP75_21345</name>
</gene>
<accession>A0A3R8YK43</accession>
<dbReference type="PANTHER" id="PTHR37164">
    <property type="entry name" value="BACTERIOHEMERYTHRIN"/>
    <property type="match status" value="1"/>
</dbReference>
<keyword evidence="7" id="KW-1185">Reference proteome</keyword>
<keyword evidence="2" id="KW-0479">Metal-binding</keyword>
<evidence type="ECO:0000256" key="2">
    <source>
        <dbReference type="ARBA" id="ARBA00022723"/>
    </source>
</evidence>
<evidence type="ECO:0000313" key="6">
    <source>
        <dbReference type="EMBL" id="RRS02313.1"/>
    </source>
</evidence>